<accession>A0ABF7R1K6</accession>
<dbReference type="KEGG" id="lfe:LAF_0475"/>
<keyword evidence="2" id="KW-1185">Reference proteome</keyword>
<protein>
    <submittedName>
        <fullName evidence="1">Hypothetical phage protein</fullName>
    </submittedName>
</protein>
<dbReference type="AlphaFoldDB" id="A0ABF7R1K6"/>
<name>A0ABF7R1K6_LIMF3</name>
<dbReference type="EMBL" id="AP008937">
    <property type="protein sequence ID" value="BAG26811.1"/>
    <property type="molecule type" value="Genomic_DNA"/>
</dbReference>
<gene>
    <name evidence="1" type="ordered locus">LAF_0475</name>
</gene>
<dbReference type="Proteomes" id="UP000001697">
    <property type="component" value="Chromosome"/>
</dbReference>
<reference evidence="1 2" key="1">
    <citation type="journal article" date="2008" name="DNA Res.">
        <title>Comparative genome analysis of Lactobacillus reuteri and Lactobacillus fermentum reveal a genomic island for reuterin and cobalamin production.</title>
        <authorList>
            <person name="Morita H."/>
            <person name="Toh H."/>
            <person name="Fukuda S."/>
            <person name="Horikawa H."/>
            <person name="Oshima K."/>
            <person name="Suzuki T."/>
            <person name="Murakami M."/>
            <person name="Hisamatsu S."/>
            <person name="Kato Y."/>
            <person name="Takizawa T."/>
            <person name="Fukuoka H."/>
            <person name="Yoshimura T."/>
            <person name="Itoh K."/>
            <person name="O'Sullivan D.J."/>
            <person name="McKay L.L."/>
            <person name="Ohno H."/>
            <person name="Kikuchi J."/>
            <person name="Masaoka T."/>
            <person name="Hattori M."/>
        </authorList>
    </citation>
    <scope>NUCLEOTIDE SEQUENCE [LARGE SCALE GENOMIC DNA]</scope>
    <source>
        <strain evidence="2">NBRC 3956 / LMG 18251</strain>
    </source>
</reference>
<proteinExistence type="predicted"/>
<evidence type="ECO:0000313" key="1">
    <source>
        <dbReference type="EMBL" id="BAG26811.1"/>
    </source>
</evidence>
<evidence type="ECO:0000313" key="2">
    <source>
        <dbReference type="Proteomes" id="UP000001697"/>
    </source>
</evidence>
<organism evidence="1 2">
    <name type="scientific">Limosilactobacillus fermentum (strain NBRC 3956 / LMG 18251)</name>
    <name type="common">Lactobacillus fermentum</name>
    <dbReference type="NCBI Taxonomy" id="334390"/>
    <lineage>
        <taxon>Bacteria</taxon>
        <taxon>Bacillati</taxon>
        <taxon>Bacillota</taxon>
        <taxon>Bacilli</taxon>
        <taxon>Lactobacillales</taxon>
        <taxon>Lactobacillaceae</taxon>
        <taxon>Limosilactobacillus</taxon>
    </lineage>
</organism>
<sequence>MPCKSTARCTASWISQCGTTPICHTTWSPSSATERVVKMADIEMSQFLEQWLEDVKSISVDLTPKDQAEITKAGAKVMAERLTDVTNAKHRSHHNDKTYGHAADHISYMAKDVDGETNGLSTVGWDNHYHAMNMMRLNDGYRGHPGDHFVTNLQQDKATSEAVLRAESDKYQELINDKKGDDD</sequence>